<protein>
    <submittedName>
        <fullName evidence="2">Uncharacterized conserved protein</fullName>
    </submittedName>
</protein>
<reference evidence="2 3" key="1">
    <citation type="submission" date="2016-10" db="EMBL/GenBank/DDBJ databases">
        <authorList>
            <person name="de Groot N.N."/>
        </authorList>
    </citation>
    <scope>NUCLEOTIDE SEQUENCE [LARGE SCALE GENOMIC DNA]</scope>
    <source>
        <strain evidence="2 3">DSM 11443</strain>
    </source>
</reference>
<dbReference type="Pfam" id="PF04214">
    <property type="entry name" value="DUF411"/>
    <property type="match status" value="1"/>
</dbReference>
<feature type="signal peptide" evidence="1">
    <location>
        <begin position="1"/>
        <end position="25"/>
    </location>
</feature>
<dbReference type="EMBL" id="FOMW01000002">
    <property type="protein sequence ID" value="SFD66572.1"/>
    <property type="molecule type" value="Genomic_DNA"/>
</dbReference>
<dbReference type="STRING" id="74348.SAMN04488523_1021"/>
<dbReference type="InterPro" id="IPR007332">
    <property type="entry name" value="DUF411"/>
</dbReference>
<organism evidence="2 3">
    <name type="scientific">Sulfitobacter brevis</name>
    <dbReference type="NCBI Taxonomy" id="74348"/>
    <lineage>
        <taxon>Bacteria</taxon>
        <taxon>Pseudomonadati</taxon>
        <taxon>Pseudomonadota</taxon>
        <taxon>Alphaproteobacteria</taxon>
        <taxon>Rhodobacterales</taxon>
        <taxon>Roseobacteraceae</taxon>
        <taxon>Sulfitobacter</taxon>
    </lineage>
</organism>
<dbReference type="RefSeq" id="WP_093922260.1">
    <property type="nucleotide sequence ID" value="NZ_FOMW01000002.1"/>
</dbReference>
<feature type="chain" id="PRO_5011606359" evidence="1">
    <location>
        <begin position="26"/>
        <end position="151"/>
    </location>
</feature>
<keyword evidence="3" id="KW-1185">Reference proteome</keyword>
<proteinExistence type="predicted"/>
<gene>
    <name evidence="2" type="ORF">SAMN04488523_1021</name>
</gene>
<evidence type="ECO:0000313" key="2">
    <source>
        <dbReference type="EMBL" id="SFD66572.1"/>
    </source>
</evidence>
<evidence type="ECO:0000313" key="3">
    <source>
        <dbReference type="Proteomes" id="UP000198977"/>
    </source>
</evidence>
<dbReference type="OrthoDB" id="14727at2"/>
<accession>A0A1I1U6W6</accession>
<name>A0A1I1U6W6_9RHOB</name>
<keyword evidence="1" id="KW-0732">Signal</keyword>
<dbReference type="AlphaFoldDB" id="A0A1I1U6W6"/>
<dbReference type="Proteomes" id="UP000198977">
    <property type="component" value="Unassembled WGS sequence"/>
</dbReference>
<evidence type="ECO:0000256" key="1">
    <source>
        <dbReference type="SAM" id="SignalP"/>
    </source>
</evidence>
<sequence length="151" mass="15984">MKKIFGLTTLASAGAAAVLAMSLNAAPLSAETVTLYKNPQCGCCENYADYLRENGFTVDVKPTHDLEQISKDAGISEAFQGCHTAFLGDYVVSGHVPIDVVNKMLDEQPQIAGITLPGMPLGSPGMGGEKQEPFKVYSVEKDAAPTVYAVE</sequence>